<comment type="caution">
    <text evidence="1">The sequence shown here is derived from an EMBL/GenBank/DDBJ whole genome shotgun (WGS) entry which is preliminary data.</text>
</comment>
<proteinExistence type="predicted"/>
<dbReference type="Proteomes" id="UP000604825">
    <property type="component" value="Unassembled WGS sequence"/>
</dbReference>
<protein>
    <submittedName>
        <fullName evidence="1">Uncharacterized protein</fullName>
    </submittedName>
</protein>
<accession>A0A811RSE7</accession>
<dbReference type="AlphaFoldDB" id="A0A811RSE7"/>
<gene>
    <name evidence="1" type="ORF">NCGR_LOCUS56835</name>
</gene>
<reference evidence="1" key="1">
    <citation type="submission" date="2020-10" db="EMBL/GenBank/DDBJ databases">
        <authorList>
            <person name="Han B."/>
            <person name="Lu T."/>
            <person name="Zhao Q."/>
            <person name="Huang X."/>
            <person name="Zhao Y."/>
        </authorList>
    </citation>
    <scope>NUCLEOTIDE SEQUENCE</scope>
</reference>
<dbReference type="EMBL" id="CAJGYO010000017">
    <property type="protein sequence ID" value="CAD6332737.1"/>
    <property type="molecule type" value="Genomic_DNA"/>
</dbReference>
<name>A0A811RSE7_9POAL</name>
<evidence type="ECO:0000313" key="2">
    <source>
        <dbReference type="Proteomes" id="UP000604825"/>
    </source>
</evidence>
<organism evidence="1 2">
    <name type="scientific">Miscanthus lutarioriparius</name>
    <dbReference type="NCBI Taxonomy" id="422564"/>
    <lineage>
        <taxon>Eukaryota</taxon>
        <taxon>Viridiplantae</taxon>
        <taxon>Streptophyta</taxon>
        <taxon>Embryophyta</taxon>
        <taxon>Tracheophyta</taxon>
        <taxon>Spermatophyta</taxon>
        <taxon>Magnoliopsida</taxon>
        <taxon>Liliopsida</taxon>
        <taxon>Poales</taxon>
        <taxon>Poaceae</taxon>
        <taxon>PACMAD clade</taxon>
        <taxon>Panicoideae</taxon>
        <taxon>Andropogonodae</taxon>
        <taxon>Andropogoneae</taxon>
        <taxon>Saccharinae</taxon>
        <taxon>Miscanthus</taxon>
    </lineage>
</organism>
<sequence length="98" mass="10682">MAAAPVATQTNKRKRKAWFGDDTLWYGESDQADGVKVGGIARSKSAAMAMAAAARCGRAERIKSNNWPTHTRTRTESRCFGKTGAGWGWGRSARSDFE</sequence>
<keyword evidence="2" id="KW-1185">Reference proteome</keyword>
<evidence type="ECO:0000313" key="1">
    <source>
        <dbReference type="EMBL" id="CAD6332737.1"/>
    </source>
</evidence>